<keyword evidence="2" id="KW-0472">Membrane</keyword>
<feature type="compositionally biased region" description="Basic and acidic residues" evidence="1">
    <location>
        <begin position="194"/>
        <end position="208"/>
    </location>
</feature>
<evidence type="ECO:0000313" key="4">
    <source>
        <dbReference type="Proteomes" id="UP001231189"/>
    </source>
</evidence>
<sequence>MKLDGEAIPLSESVELALDNDELDGLVFVEIRWLVLQIPRRVSVIEVLVDVVVVSALDEVVGFTLIVAIIVLVIDVVVILLVIGEAGREFSDEELDVVEVSRSTAQVELPRFWTEGARRDRSVWSERLEVSWRRKKLERIVEPRSIGGLGEVGGLQQAMDGGDASTAVMRRRRGSRGGGERAREGSPARRSSCRARDRARDRRREGAHAGRRIPGRLELVQVQGAEKELMQSAGKKDGYKTLIVGLSVLIEDRH</sequence>
<reference evidence="3" key="1">
    <citation type="submission" date="2023-07" db="EMBL/GenBank/DDBJ databases">
        <title>A chromosome-level genome assembly of Lolium multiflorum.</title>
        <authorList>
            <person name="Chen Y."/>
            <person name="Copetti D."/>
            <person name="Kolliker R."/>
            <person name="Studer B."/>
        </authorList>
    </citation>
    <scope>NUCLEOTIDE SEQUENCE</scope>
    <source>
        <strain evidence="3">02402/16</strain>
        <tissue evidence="3">Leaf</tissue>
    </source>
</reference>
<comment type="caution">
    <text evidence="3">The sequence shown here is derived from an EMBL/GenBank/DDBJ whole genome shotgun (WGS) entry which is preliminary data.</text>
</comment>
<dbReference type="Proteomes" id="UP001231189">
    <property type="component" value="Unassembled WGS sequence"/>
</dbReference>
<feature type="transmembrane region" description="Helical" evidence="2">
    <location>
        <begin position="60"/>
        <end position="83"/>
    </location>
</feature>
<evidence type="ECO:0000256" key="2">
    <source>
        <dbReference type="SAM" id="Phobius"/>
    </source>
</evidence>
<evidence type="ECO:0000313" key="3">
    <source>
        <dbReference type="EMBL" id="KAK1615244.1"/>
    </source>
</evidence>
<name>A0AAD8VQB1_LOLMU</name>
<protein>
    <submittedName>
        <fullName evidence="3">Uncharacterized protein</fullName>
    </submittedName>
</protein>
<organism evidence="3 4">
    <name type="scientific">Lolium multiflorum</name>
    <name type="common">Italian ryegrass</name>
    <name type="synonym">Lolium perenne subsp. multiflorum</name>
    <dbReference type="NCBI Taxonomy" id="4521"/>
    <lineage>
        <taxon>Eukaryota</taxon>
        <taxon>Viridiplantae</taxon>
        <taxon>Streptophyta</taxon>
        <taxon>Embryophyta</taxon>
        <taxon>Tracheophyta</taxon>
        <taxon>Spermatophyta</taxon>
        <taxon>Magnoliopsida</taxon>
        <taxon>Liliopsida</taxon>
        <taxon>Poales</taxon>
        <taxon>Poaceae</taxon>
        <taxon>BOP clade</taxon>
        <taxon>Pooideae</taxon>
        <taxon>Poodae</taxon>
        <taxon>Poeae</taxon>
        <taxon>Poeae Chloroplast Group 2 (Poeae type)</taxon>
        <taxon>Loliodinae</taxon>
        <taxon>Loliinae</taxon>
        <taxon>Lolium</taxon>
    </lineage>
</organism>
<keyword evidence="2" id="KW-0812">Transmembrane</keyword>
<evidence type="ECO:0000256" key="1">
    <source>
        <dbReference type="SAM" id="MobiDB-lite"/>
    </source>
</evidence>
<proteinExistence type="predicted"/>
<accession>A0AAD8VQB1</accession>
<keyword evidence="2" id="KW-1133">Transmembrane helix</keyword>
<dbReference type="EMBL" id="JAUUTY010000006">
    <property type="protein sequence ID" value="KAK1615244.1"/>
    <property type="molecule type" value="Genomic_DNA"/>
</dbReference>
<gene>
    <name evidence="3" type="ORF">QYE76_020761</name>
</gene>
<dbReference type="AlphaFoldDB" id="A0AAD8VQB1"/>
<feature type="compositionally biased region" description="Basic and acidic residues" evidence="1">
    <location>
        <begin position="178"/>
        <end position="187"/>
    </location>
</feature>
<feature type="region of interest" description="Disordered" evidence="1">
    <location>
        <begin position="152"/>
        <end position="212"/>
    </location>
</feature>
<keyword evidence="4" id="KW-1185">Reference proteome</keyword>